<dbReference type="PANTHER" id="PTHR11012:SF30">
    <property type="entry name" value="PROTEIN KINASE-LIKE DOMAIN-CONTAINING"/>
    <property type="match status" value="1"/>
</dbReference>
<accession>A0AAV1JLG1</accession>
<name>A0AAV1JLG1_9NEOP</name>
<proteinExistence type="predicted"/>
<reference evidence="2 3" key="1">
    <citation type="submission" date="2023-11" db="EMBL/GenBank/DDBJ databases">
        <authorList>
            <person name="Okamura Y."/>
        </authorList>
    </citation>
    <scope>NUCLEOTIDE SEQUENCE [LARGE SCALE GENOMIC DNA]</scope>
</reference>
<evidence type="ECO:0000313" key="2">
    <source>
        <dbReference type="EMBL" id="CAK1550261.1"/>
    </source>
</evidence>
<organism evidence="2 3">
    <name type="scientific">Leptosia nina</name>
    <dbReference type="NCBI Taxonomy" id="320188"/>
    <lineage>
        <taxon>Eukaryota</taxon>
        <taxon>Metazoa</taxon>
        <taxon>Ecdysozoa</taxon>
        <taxon>Arthropoda</taxon>
        <taxon>Hexapoda</taxon>
        <taxon>Insecta</taxon>
        <taxon>Pterygota</taxon>
        <taxon>Neoptera</taxon>
        <taxon>Endopterygota</taxon>
        <taxon>Lepidoptera</taxon>
        <taxon>Glossata</taxon>
        <taxon>Ditrysia</taxon>
        <taxon>Papilionoidea</taxon>
        <taxon>Pieridae</taxon>
        <taxon>Pierinae</taxon>
        <taxon>Leptosia</taxon>
    </lineage>
</organism>
<dbReference type="SUPFAM" id="SSF56112">
    <property type="entry name" value="Protein kinase-like (PK-like)"/>
    <property type="match status" value="1"/>
</dbReference>
<dbReference type="SMART" id="SM00587">
    <property type="entry name" value="CHK"/>
    <property type="match status" value="1"/>
</dbReference>
<evidence type="ECO:0000313" key="3">
    <source>
        <dbReference type="Proteomes" id="UP001497472"/>
    </source>
</evidence>
<protein>
    <recommendedName>
        <fullName evidence="1">CHK kinase-like domain-containing protein</fullName>
    </recommendedName>
</protein>
<feature type="domain" description="CHK kinase-like" evidence="1">
    <location>
        <begin position="133"/>
        <end position="319"/>
    </location>
</feature>
<dbReference type="InterPro" id="IPR004119">
    <property type="entry name" value="EcKL"/>
</dbReference>
<evidence type="ECO:0000259" key="1">
    <source>
        <dbReference type="SMART" id="SM00587"/>
    </source>
</evidence>
<dbReference type="Proteomes" id="UP001497472">
    <property type="component" value="Unassembled WGS sequence"/>
</dbReference>
<sequence>METTEAKSPKMAEQDETLRQVLNNIAKERGYTDYDISTKPTTTEGANYSSVLFLAKITEKGKDDLKLFAKVACVGEKVREVAPLEVFKTEIFFYTNLVKTYREIELRHGVPEDERLVTTKFYGSNDEYLKETLVMEDLTAKGYEMFDRFTTFDWEYAKEAIKQLAKLHALSITYSLEKPEEFEKKTESLVIKFNADCMQDMMKGNIANSMTAVKEEYKDRVEKFFEEMMSAEKFFFLTQAHKRLVLAHGDYRPSNLMHKLNEDGTYSIIPIDYQTLNRGNPIVDLLYLIYNGSDQQFRRAHLDEAFDYYHSELSASLQRFGLKPDDVYSKDDFDFDLQQVRPYGLLISFMLLLLVTVDLENIPTVSGEADFTAFNIKPSETYKKRINEIIEEYIELGVL</sequence>
<dbReference type="PANTHER" id="PTHR11012">
    <property type="entry name" value="PROTEIN KINASE-LIKE DOMAIN-CONTAINING"/>
    <property type="match status" value="1"/>
</dbReference>
<comment type="caution">
    <text evidence="2">The sequence shown here is derived from an EMBL/GenBank/DDBJ whole genome shotgun (WGS) entry which is preliminary data.</text>
</comment>
<dbReference type="EMBL" id="CAVLEF010000081">
    <property type="protein sequence ID" value="CAK1550261.1"/>
    <property type="molecule type" value="Genomic_DNA"/>
</dbReference>
<dbReference type="Gene3D" id="3.90.1200.10">
    <property type="match status" value="1"/>
</dbReference>
<dbReference type="InterPro" id="IPR015897">
    <property type="entry name" value="CHK_kinase-like"/>
</dbReference>
<dbReference type="AlphaFoldDB" id="A0AAV1JLG1"/>
<dbReference type="Pfam" id="PF02958">
    <property type="entry name" value="EcKL"/>
    <property type="match status" value="1"/>
</dbReference>
<dbReference type="InterPro" id="IPR011009">
    <property type="entry name" value="Kinase-like_dom_sf"/>
</dbReference>
<keyword evidence="3" id="KW-1185">Reference proteome</keyword>
<gene>
    <name evidence="2" type="ORF">LNINA_LOCUS9496</name>
</gene>